<proteinExistence type="predicted"/>
<dbReference type="PANTHER" id="PTHR43194">
    <property type="entry name" value="HYDROLASE ALPHA/BETA FOLD FAMILY"/>
    <property type="match status" value="1"/>
</dbReference>
<dbReference type="InterPro" id="IPR029058">
    <property type="entry name" value="AB_hydrolase_fold"/>
</dbReference>
<feature type="transmembrane region" description="Helical" evidence="1">
    <location>
        <begin position="426"/>
        <end position="446"/>
    </location>
</feature>
<feature type="transmembrane region" description="Helical" evidence="1">
    <location>
        <begin position="333"/>
        <end position="353"/>
    </location>
</feature>
<evidence type="ECO:0000256" key="1">
    <source>
        <dbReference type="SAM" id="Phobius"/>
    </source>
</evidence>
<dbReference type="InterPro" id="IPR000073">
    <property type="entry name" value="AB_hydrolase_1"/>
</dbReference>
<name>A0A4R4DVQ5_9PROT</name>
<dbReference type="Gene3D" id="3.40.50.1820">
    <property type="entry name" value="alpha/beta hydrolase"/>
    <property type="match status" value="1"/>
</dbReference>
<dbReference type="Proteomes" id="UP000295023">
    <property type="component" value="Unassembled WGS sequence"/>
</dbReference>
<gene>
    <name evidence="3" type="ORF">EXY23_02540</name>
</gene>
<evidence type="ECO:0000259" key="2">
    <source>
        <dbReference type="Pfam" id="PF00561"/>
    </source>
</evidence>
<organism evidence="3 4">
    <name type="scientific">Roseicella aquatilis</name>
    <dbReference type="NCBI Taxonomy" id="2527868"/>
    <lineage>
        <taxon>Bacteria</taxon>
        <taxon>Pseudomonadati</taxon>
        <taxon>Pseudomonadota</taxon>
        <taxon>Alphaproteobacteria</taxon>
        <taxon>Acetobacterales</taxon>
        <taxon>Roseomonadaceae</taxon>
        <taxon>Roseicella</taxon>
    </lineage>
</organism>
<keyword evidence="1" id="KW-0812">Transmembrane</keyword>
<keyword evidence="1" id="KW-0472">Membrane</keyword>
<feature type="transmembrane region" description="Helical" evidence="1">
    <location>
        <begin position="307"/>
        <end position="326"/>
    </location>
</feature>
<protein>
    <submittedName>
        <fullName evidence="3">Alpha/beta fold hydrolase</fullName>
    </submittedName>
</protein>
<sequence>MLAPRRGLEVVPLPAEGVPATLYRAAGGGAAPVVVIAHGFAGSRAMMEPFATTLAQAGYLAAIFDFPGHGRNPAPLPGGLADDAAAAGALLAALDRVVAAARPLGDGRLAVLGHSMAGDIVTRWALRHEEASATVALSLFAPTVTADRPRDLLVMVGAWEPEFLREEARRIVGLAAPGGRAEAGVTYGDPATGTARRLVIVPGVEHIGVIYARQSLEAARDWLNGAFGRNDAGPVDARGRWIALLLGGLVALAWPLSHLLPRAAPVPTGAGLDWRRLWPVALLPAVLTPLLLRLLPTGWLPLLLGDYLAAHCGLYGALTAAGLWWVRPPGPRAAVSVGAVVLAAAALAAYAILGLGGAIDRFVLSFMPAPHRLELVPVLLCGTLPWFLADEWATRGRGAARLAYAATKLLFLLSLLGAVALDPPRLFFLIIIVPVMPVFLLVFGLFSRWSHRATHSPLPAAIANALALAWAMAATFPMVPR</sequence>
<keyword evidence="3" id="KW-0378">Hydrolase</keyword>
<dbReference type="OrthoDB" id="504769at2"/>
<evidence type="ECO:0000313" key="4">
    <source>
        <dbReference type="Proteomes" id="UP000295023"/>
    </source>
</evidence>
<dbReference type="EMBL" id="SKBM01000002">
    <property type="protein sequence ID" value="TCZ66200.1"/>
    <property type="molecule type" value="Genomic_DNA"/>
</dbReference>
<evidence type="ECO:0000313" key="3">
    <source>
        <dbReference type="EMBL" id="TCZ66200.1"/>
    </source>
</evidence>
<feature type="domain" description="AB hydrolase-1" evidence="2">
    <location>
        <begin position="32"/>
        <end position="133"/>
    </location>
</feature>
<dbReference type="PANTHER" id="PTHR43194:SF2">
    <property type="entry name" value="PEROXISOMAL MEMBRANE PROTEIN LPX1"/>
    <property type="match status" value="1"/>
</dbReference>
<feature type="transmembrane region" description="Helical" evidence="1">
    <location>
        <begin position="239"/>
        <end position="256"/>
    </location>
</feature>
<feature type="transmembrane region" description="Helical" evidence="1">
    <location>
        <begin position="373"/>
        <end position="389"/>
    </location>
</feature>
<reference evidence="3 4" key="1">
    <citation type="submission" date="2019-03" db="EMBL/GenBank/DDBJ databases">
        <title>Paracraurococcus aquatilis NE82 genome sequence.</title>
        <authorList>
            <person name="Zhao Y."/>
            <person name="Du Z."/>
        </authorList>
    </citation>
    <scope>NUCLEOTIDE SEQUENCE [LARGE SCALE GENOMIC DNA]</scope>
    <source>
        <strain evidence="3 4">NE82</strain>
    </source>
</reference>
<feature type="transmembrane region" description="Helical" evidence="1">
    <location>
        <begin position="277"/>
        <end position="295"/>
    </location>
</feature>
<dbReference type="AlphaFoldDB" id="A0A4R4DVQ5"/>
<feature type="transmembrane region" description="Helical" evidence="1">
    <location>
        <begin position="458"/>
        <end position="479"/>
    </location>
</feature>
<accession>A0A4R4DVQ5</accession>
<keyword evidence="1" id="KW-1133">Transmembrane helix</keyword>
<keyword evidence="4" id="KW-1185">Reference proteome</keyword>
<dbReference type="GO" id="GO:0016787">
    <property type="term" value="F:hydrolase activity"/>
    <property type="evidence" value="ECO:0007669"/>
    <property type="project" value="UniProtKB-KW"/>
</dbReference>
<comment type="caution">
    <text evidence="3">The sequence shown here is derived from an EMBL/GenBank/DDBJ whole genome shotgun (WGS) entry which is preliminary data.</text>
</comment>
<dbReference type="InterPro" id="IPR050228">
    <property type="entry name" value="Carboxylesterase_BioH"/>
</dbReference>
<feature type="transmembrane region" description="Helical" evidence="1">
    <location>
        <begin position="401"/>
        <end position="420"/>
    </location>
</feature>
<dbReference type="SUPFAM" id="SSF53474">
    <property type="entry name" value="alpha/beta-Hydrolases"/>
    <property type="match status" value="1"/>
</dbReference>
<dbReference type="Pfam" id="PF00561">
    <property type="entry name" value="Abhydrolase_1"/>
    <property type="match status" value="1"/>
</dbReference>